<name>X1PXW9_9ZZZZ</name>
<gene>
    <name evidence="1" type="ORF">S06H3_43073</name>
</gene>
<dbReference type="EMBL" id="BARV01026680">
    <property type="protein sequence ID" value="GAI43700.1"/>
    <property type="molecule type" value="Genomic_DNA"/>
</dbReference>
<reference evidence="1" key="1">
    <citation type="journal article" date="2014" name="Front. Microbiol.">
        <title>High frequency of phylogenetically diverse reductive dehalogenase-homologous genes in deep subseafloor sedimentary metagenomes.</title>
        <authorList>
            <person name="Kawai M."/>
            <person name="Futagami T."/>
            <person name="Toyoda A."/>
            <person name="Takaki Y."/>
            <person name="Nishi S."/>
            <person name="Hori S."/>
            <person name="Arai W."/>
            <person name="Tsubouchi T."/>
            <person name="Morono Y."/>
            <person name="Uchiyama I."/>
            <person name="Ito T."/>
            <person name="Fujiyama A."/>
            <person name="Inagaki F."/>
            <person name="Takami H."/>
        </authorList>
    </citation>
    <scope>NUCLEOTIDE SEQUENCE</scope>
    <source>
        <strain evidence="1">Expedition CK06-06</strain>
    </source>
</reference>
<dbReference type="InterPro" id="IPR016039">
    <property type="entry name" value="Thiolase-like"/>
</dbReference>
<organism evidence="1">
    <name type="scientific">marine sediment metagenome</name>
    <dbReference type="NCBI Taxonomy" id="412755"/>
    <lineage>
        <taxon>unclassified sequences</taxon>
        <taxon>metagenomes</taxon>
        <taxon>ecological metagenomes</taxon>
    </lineage>
</organism>
<dbReference type="GO" id="GO:0016746">
    <property type="term" value="F:acyltransferase activity"/>
    <property type="evidence" value="ECO:0007669"/>
    <property type="project" value="InterPro"/>
</dbReference>
<evidence type="ECO:0000313" key="1">
    <source>
        <dbReference type="EMBL" id="GAI43700.1"/>
    </source>
</evidence>
<comment type="caution">
    <text evidence="1">The sequence shown here is derived from an EMBL/GenBank/DDBJ whole genome shotgun (WGS) entry which is preliminary data.</text>
</comment>
<evidence type="ECO:0008006" key="2">
    <source>
        <dbReference type="Google" id="ProtNLM"/>
    </source>
</evidence>
<proteinExistence type="predicted"/>
<feature type="non-terminal residue" evidence="1">
    <location>
        <position position="85"/>
    </location>
</feature>
<dbReference type="SUPFAM" id="SSF53901">
    <property type="entry name" value="Thiolase-like"/>
    <property type="match status" value="1"/>
</dbReference>
<accession>X1PXW9</accession>
<dbReference type="Gene3D" id="3.40.47.10">
    <property type="match status" value="1"/>
</dbReference>
<sequence length="85" mass="9442">MIGIVSYGGYLPLNRINRDIIFKSMGWLHQAAYMKGEKCVANFDEDSVTMAVASAMNCLEGYDRDSVGGVYFATTTSPFRERECA</sequence>
<dbReference type="AlphaFoldDB" id="X1PXW9"/>
<protein>
    <recommendedName>
        <fullName evidence="2">Hydroxymethylglutaryl-coenzyme A synthase N-terminal domain-containing protein</fullName>
    </recommendedName>
</protein>